<keyword evidence="7" id="KW-1185">Reference proteome</keyword>
<dbReference type="InterPro" id="IPR036937">
    <property type="entry name" value="Adhesion_dom_fimbrial_sf"/>
</dbReference>
<comment type="subcellular location">
    <subcellularLocation>
        <location evidence="1">Fimbrium</location>
    </subcellularLocation>
</comment>
<reference evidence="6 7" key="1">
    <citation type="submission" date="2020-11" db="EMBL/GenBank/DDBJ databases">
        <title>Taxonomic investigation of Rahnella spp.</title>
        <authorList>
            <person name="Lee S.D."/>
        </authorList>
    </citation>
    <scope>NUCLEOTIDE SEQUENCE [LARGE SCALE GENOMIC DNA]</scope>
    <source>
        <strain evidence="6 7">SAP-10</strain>
    </source>
</reference>
<protein>
    <submittedName>
        <fullName evidence="6">Fimbrial protein</fullName>
    </submittedName>
</protein>
<evidence type="ECO:0000256" key="3">
    <source>
        <dbReference type="ARBA" id="ARBA00022729"/>
    </source>
</evidence>
<dbReference type="Proteomes" id="UP000600307">
    <property type="component" value="Unassembled WGS sequence"/>
</dbReference>
<keyword evidence="3" id="KW-0732">Signal</keyword>
<sequence>MADTTGSSVEIQFSGQVKAPTCTINDNTSHSVELPDINLQKISALGTGEATADQQKTFQLSVNCAAQATASDIGLTIEGQSEGASPAVLSNTSTDEDSAKGVGFELFTEANKSTPLALNGAEVPADDYMSRLNAGEDNINFIVEYAKQADHVTAGNVTSSATFAFTYK</sequence>
<keyword evidence="4" id="KW-0281">Fimbrium</keyword>
<name>A0ABS0DU68_9GAMM</name>
<dbReference type="EMBL" id="JADOBH010000004">
    <property type="protein sequence ID" value="MBF7957422.1"/>
    <property type="molecule type" value="Genomic_DNA"/>
</dbReference>
<feature type="domain" description="Fimbrial-type adhesion" evidence="5">
    <location>
        <begin position="11"/>
        <end position="168"/>
    </location>
</feature>
<evidence type="ECO:0000256" key="4">
    <source>
        <dbReference type="ARBA" id="ARBA00023263"/>
    </source>
</evidence>
<dbReference type="PANTHER" id="PTHR33420">
    <property type="entry name" value="FIMBRIAL SUBUNIT ELFA-RELATED"/>
    <property type="match status" value="1"/>
</dbReference>
<organism evidence="6 7">
    <name type="scientific">Rahnella victoriana</name>
    <dbReference type="NCBI Taxonomy" id="1510570"/>
    <lineage>
        <taxon>Bacteria</taxon>
        <taxon>Pseudomonadati</taxon>
        <taxon>Pseudomonadota</taxon>
        <taxon>Gammaproteobacteria</taxon>
        <taxon>Enterobacterales</taxon>
        <taxon>Yersiniaceae</taxon>
        <taxon>Rahnella</taxon>
    </lineage>
</organism>
<dbReference type="RefSeq" id="WP_195817717.1">
    <property type="nucleotide sequence ID" value="NZ_JADOBH010000004.1"/>
</dbReference>
<accession>A0ABS0DU68</accession>
<gene>
    <name evidence="6" type="ORF">IV431_17830</name>
</gene>
<dbReference type="InterPro" id="IPR008966">
    <property type="entry name" value="Adhesion_dom_sf"/>
</dbReference>
<dbReference type="PANTHER" id="PTHR33420:SF3">
    <property type="entry name" value="FIMBRIAL SUBUNIT ELFA"/>
    <property type="match status" value="1"/>
</dbReference>
<evidence type="ECO:0000313" key="6">
    <source>
        <dbReference type="EMBL" id="MBF7957422.1"/>
    </source>
</evidence>
<comment type="caution">
    <text evidence="6">The sequence shown here is derived from an EMBL/GenBank/DDBJ whole genome shotgun (WGS) entry which is preliminary data.</text>
</comment>
<dbReference type="SUPFAM" id="SSF49401">
    <property type="entry name" value="Bacterial adhesins"/>
    <property type="match status" value="1"/>
</dbReference>
<proteinExistence type="inferred from homology"/>
<comment type="similarity">
    <text evidence="2">Belongs to the fimbrial protein family.</text>
</comment>
<dbReference type="Gene3D" id="2.60.40.1090">
    <property type="entry name" value="Fimbrial-type adhesion domain"/>
    <property type="match status" value="1"/>
</dbReference>
<dbReference type="InterPro" id="IPR050263">
    <property type="entry name" value="Bact_Fimbrial_Adh_Pro"/>
</dbReference>
<dbReference type="InterPro" id="IPR000259">
    <property type="entry name" value="Adhesion_dom_fimbrial"/>
</dbReference>
<dbReference type="Pfam" id="PF00419">
    <property type="entry name" value="Fimbrial"/>
    <property type="match status" value="1"/>
</dbReference>
<evidence type="ECO:0000256" key="2">
    <source>
        <dbReference type="ARBA" id="ARBA00006671"/>
    </source>
</evidence>
<evidence type="ECO:0000256" key="1">
    <source>
        <dbReference type="ARBA" id="ARBA00004561"/>
    </source>
</evidence>
<evidence type="ECO:0000313" key="7">
    <source>
        <dbReference type="Proteomes" id="UP000600307"/>
    </source>
</evidence>
<evidence type="ECO:0000259" key="5">
    <source>
        <dbReference type="Pfam" id="PF00419"/>
    </source>
</evidence>